<feature type="transmembrane region" description="Helical" evidence="1">
    <location>
        <begin position="6"/>
        <end position="26"/>
    </location>
</feature>
<reference evidence="3" key="1">
    <citation type="journal article" date="2019" name="Int. J. Syst. Evol. Microbiol.">
        <title>The Global Catalogue of Microorganisms (GCM) 10K type strain sequencing project: providing services to taxonomists for standard genome sequencing and annotation.</title>
        <authorList>
            <consortium name="The Broad Institute Genomics Platform"/>
            <consortium name="The Broad Institute Genome Sequencing Center for Infectious Disease"/>
            <person name="Wu L."/>
            <person name="Ma J."/>
        </authorList>
    </citation>
    <scope>NUCLEOTIDE SEQUENCE [LARGE SCALE GENOMIC DNA]</scope>
    <source>
        <strain evidence="3">KCTC 52277</strain>
    </source>
</reference>
<dbReference type="RefSeq" id="WP_248936603.1">
    <property type="nucleotide sequence ID" value="NZ_JAKILF010000005.1"/>
</dbReference>
<evidence type="ECO:0000313" key="3">
    <source>
        <dbReference type="Proteomes" id="UP001595621"/>
    </source>
</evidence>
<dbReference type="Pfam" id="PF06123">
    <property type="entry name" value="CreD"/>
    <property type="match status" value="1"/>
</dbReference>
<feature type="transmembrane region" description="Helical" evidence="1">
    <location>
        <begin position="398"/>
        <end position="416"/>
    </location>
</feature>
<name>A0ABV7G8Y9_9GAMM</name>
<proteinExistence type="predicted"/>
<dbReference type="InterPro" id="IPR010364">
    <property type="entry name" value="Uncharacterised_IM_CreD"/>
</dbReference>
<feature type="transmembrane region" description="Helical" evidence="1">
    <location>
        <begin position="451"/>
        <end position="469"/>
    </location>
</feature>
<feature type="transmembrane region" description="Helical" evidence="1">
    <location>
        <begin position="428"/>
        <end position="445"/>
    </location>
</feature>
<accession>A0ABV7G8Y9</accession>
<dbReference type="NCBIfam" id="NF008712">
    <property type="entry name" value="PRK11715.1-1"/>
    <property type="match status" value="1"/>
</dbReference>
<keyword evidence="1" id="KW-0472">Membrane</keyword>
<feature type="transmembrane region" description="Helical" evidence="1">
    <location>
        <begin position="344"/>
        <end position="362"/>
    </location>
</feature>
<feature type="transmembrane region" description="Helical" evidence="1">
    <location>
        <begin position="47"/>
        <end position="67"/>
    </location>
</feature>
<evidence type="ECO:0000313" key="2">
    <source>
        <dbReference type="EMBL" id="MFC3136823.1"/>
    </source>
</evidence>
<gene>
    <name evidence="2" type="primary">creD</name>
    <name evidence="2" type="ORF">ACFOE0_01265</name>
</gene>
<organism evidence="2 3">
    <name type="scientific">Shewanella submarina</name>
    <dbReference type="NCBI Taxonomy" id="2016376"/>
    <lineage>
        <taxon>Bacteria</taxon>
        <taxon>Pseudomonadati</taxon>
        <taxon>Pseudomonadota</taxon>
        <taxon>Gammaproteobacteria</taxon>
        <taxon>Alteromonadales</taxon>
        <taxon>Shewanellaceae</taxon>
        <taxon>Shewanella</taxon>
    </lineage>
</organism>
<dbReference type="Proteomes" id="UP001595621">
    <property type="component" value="Unassembled WGS sequence"/>
</dbReference>
<dbReference type="PIRSF" id="PIRSF004548">
    <property type="entry name" value="CreD"/>
    <property type="match status" value="1"/>
</dbReference>
<protein>
    <submittedName>
        <fullName evidence="2">Cell envelope integrity protein CreD</fullName>
    </submittedName>
</protein>
<feature type="transmembrane region" description="Helical" evidence="1">
    <location>
        <begin position="374"/>
        <end position="392"/>
    </location>
</feature>
<sequence>MGDIIFGLLALVLLAGLGFGAFVLVKMGLKRMYGHSDDPIHQARSSLILKSTLAVMLCLLAIVPLTMVRDMTTEREGLYKNVVYEMGHTWGSKQQLAGPVLVLPYQYVVITKGTNRDGEPRETRTLMRDELLILPKQLNIDAKLTHDFRDRGIYRSLVYRSNITGQAKFDFDLPQMPNLEAYDFESARLVFGLSANKSIDTVENFDVSGEGLEPQDSLQSGTGLATPALSRGFHRPLAGMTGATPFTLDFKMQLRGSQGISFLPLGESSVFELTTDWPHPSFNGILPTARNIDEQGFSASWDITHLSRNYPQIFRDSSGKNLDEANAGTQLFEPATHYGKIDRAMKYGLLFVALTFIVLLMFELGQGQRLSPLQYMMVGAAMTLFYLLLLALSEHLSFAIAYMAAASVPVLSIPAYVASATGSRNKGVVMLAMLLGLYALLFSILRLEDYALLMGSGLLVAVLLTLMYLTRRQSEAG</sequence>
<dbReference type="PANTHER" id="PTHR30092:SF0">
    <property type="entry name" value="INNER MEMBRANE PROTEIN CRED"/>
    <property type="match status" value="1"/>
</dbReference>
<evidence type="ECO:0000256" key="1">
    <source>
        <dbReference type="SAM" id="Phobius"/>
    </source>
</evidence>
<keyword evidence="1" id="KW-0812">Transmembrane</keyword>
<keyword evidence="3" id="KW-1185">Reference proteome</keyword>
<dbReference type="PANTHER" id="PTHR30092">
    <property type="entry name" value="INNER MEMBRANE PROTEIN CRED"/>
    <property type="match status" value="1"/>
</dbReference>
<comment type="caution">
    <text evidence="2">The sequence shown here is derived from an EMBL/GenBank/DDBJ whole genome shotgun (WGS) entry which is preliminary data.</text>
</comment>
<keyword evidence="1" id="KW-1133">Transmembrane helix</keyword>
<dbReference type="EMBL" id="JBHRTD010000001">
    <property type="protein sequence ID" value="MFC3136823.1"/>
    <property type="molecule type" value="Genomic_DNA"/>
</dbReference>